<protein>
    <submittedName>
        <fullName evidence="1">Uncharacterized protein</fullName>
    </submittedName>
</protein>
<dbReference type="EMBL" id="PUHZ01000014">
    <property type="protein sequence ID" value="PQO45490.1"/>
    <property type="molecule type" value="Genomic_DNA"/>
</dbReference>
<evidence type="ECO:0000313" key="2">
    <source>
        <dbReference type="Proteomes" id="UP000237819"/>
    </source>
</evidence>
<proteinExistence type="predicted"/>
<comment type="caution">
    <text evidence="1">The sequence shown here is derived from an EMBL/GenBank/DDBJ whole genome shotgun (WGS) entry which is preliminary data.</text>
</comment>
<gene>
    <name evidence="1" type="ORF">C5Y93_13645</name>
</gene>
<dbReference type="AlphaFoldDB" id="A0A2S8GM37"/>
<reference evidence="1 2" key="1">
    <citation type="submission" date="2018-02" db="EMBL/GenBank/DDBJ databases">
        <title>Comparative genomes isolates from brazilian mangrove.</title>
        <authorList>
            <person name="Araujo J.E."/>
            <person name="Taketani R.G."/>
            <person name="Silva M.C.P."/>
            <person name="Loureco M.V."/>
            <person name="Andreote F.D."/>
        </authorList>
    </citation>
    <scope>NUCLEOTIDE SEQUENCE [LARGE SCALE GENOMIC DNA]</scope>
    <source>
        <strain evidence="1 2">Nap-Phe MGV</strain>
    </source>
</reference>
<organism evidence="1 2">
    <name type="scientific">Blastopirellula marina</name>
    <dbReference type="NCBI Taxonomy" id="124"/>
    <lineage>
        <taxon>Bacteria</taxon>
        <taxon>Pseudomonadati</taxon>
        <taxon>Planctomycetota</taxon>
        <taxon>Planctomycetia</taxon>
        <taxon>Pirellulales</taxon>
        <taxon>Pirellulaceae</taxon>
        <taxon>Blastopirellula</taxon>
    </lineage>
</organism>
<dbReference type="Proteomes" id="UP000237819">
    <property type="component" value="Unassembled WGS sequence"/>
</dbReference>
<evidence type="ECO:0000313" key="1">
    <source>
        <dbReference type="EMBL" id="PQO45490.1"/>
    </source>
</evidence>
<accession>A0A2S8GM37</accession>
<sequence>MTDNTTIHFNQMLAAMPYTECIDCVSDTRISVNQFTDDYEGKTFFLYRHCRQDYTGLLLLSLSLFMLGCVPGASPGTAVEPSEKITLSTKDTQEATRWNLGISSPGGSTVVTMPLEDERVCSLTDITSVTTSCDCVSALPVSYIDVNGQRSFGICMSVESTQDEIVTSHGRTLYIEIRIAVRTGSIITRQARVILAGKDRDE</sequence>
<name>A0A2S8GM37_9BACT</name>